<feature type="transmembrane region" description="Helical" evidence="1">
    <location>
        <begin position="248"/>
        <end position="269"/>
    </location>
</feature>
<evidence type="ECO:0000256" key="1">
    <source>
        <dbReference type="SAM" id="Phobius"/>
    </source>
</evidence>
<gene>
    <name evidence="3" type="ORF">BO70DRAFT_392081</name>
</gene>
<keyword evidence="1" id="KW-0812">Transmembrane</keyword>
<dbReference type="InterPro" id="IPR049326">
    <property type="entry name" value="Rhodopsin_dom_fungi"/>
</dbReference>
<dbReference type="Pfam" id="PF20684">
    <property type="entry name" value="Fung_rhodopsin"/>
    <property type="match status" value="1"/>
</dbReference>
<dbReference type="VEuPathDB" id="FungiDB:BO70DRAFT_392081"/>
<reference evidence="3 4" key="1">
    <citation type="submission" date="2016-12" db="EMBL/GenBank/DDBJ databases">
        <title>The genomes of Aspergillus section Nigri reveals drivers in fungal speciation.</title>
        <authorList>
            <consortium name="DOE Joint Genome Institute"/>
            <person name="Vesth T.C."/>
            <person name="Nybo J."/>
            <person name="Theobald S."/>
            <person name="Brandl J."/>
            <person name="Frisvad J.C."/>
            <person name="Nielsen K.F."/>
            <person name="Lyhne E.K."/>
            <person name="Kogle M.E."/>
            <person name="Kuo A."/>
            <person name="Riley R."/>
            <person name="Clum A."/>
            <person name="Nolan M."/>
            <person name="Lipzen A."/>
            <person name="Salamov A."/>
            <person name="Henrissat B."/>
            <person name="Wiebenga A."/>
            <person name="De Vries R.P."/>
            <person name="Grigoriev I.V."/>
            <person name="Mortensen U.H."/>
            <person name="Andersen M.R."/>
            <person name="Baker S.E."/>
        </authorList>
    </citation>
    <scope>NUCLEOTIDE SEQUENCE [LARGE SCALE GENOMIC DNA]</scope>
    <source>
        <strain evidence="3 4">CBS 117.55</strain>
    </source>
</reference>
<dbReference type="AlphaFoldDB" id="A0A317X2B2"/>
<feature type="domain" description="Rhodopsin" evidence="2">
    <location>
        <begin position="37"/>
        <end position="268"/>
    </location>
</feature>
<organism evidence="3 4">
    <name type="scientific">Aspergillus heteromorphus CBS 117.55</name>
    <dbReference type="NCBI Taxonomy" id="1448321"/>
    <lineage>
        <taxon>Eukaryota</taxon>
        <taxon>Fungi</taxon>
        <taxon>Dikarya</taxon>
        <taxon>Ascomycota</taxon>
        <taxon>Pezizomycotina</taxon>
        <taxon>Eurotiomycetes</taxon>
        <taxon>Eurotiomycetidae</taxon>
        <taxon>Eurotiales</taxon>
        <taxon>Aspergillaceae</taxon>
        <taxon>Aspergillus</taxon>
        <taxon>Aspergillus subgen. Circumdati</taxon>
    </lineage>
</organism>
<evidence type="ECO:0000313" key="4">
    <source>
        <dbReference type="Proteomes" id="UP000247233"/>
    </source>
</evidence>
<sequence length="381" mass="41886">MTTSGKPLVVIDASHHAGIVIVVGTLALIMSLICLAIRVYVRTLLSPGFGRDDYLFFVATSFAVIQTSLVMSNSAKGFGTSIDLLTTSQVVKVQQTTAATDVLYLITLFLSKCCVLGMLSRLTPQRMHHLVLYGILGLSICWVLTSTLIILINCELNRPWARPVDHCSGLFSKWEYITVLDSIIEMALFVFSLYLVKGLQMAVSRKLIVLSSFAVRLPLIAFASLHLYHLSLYAYSQNPTLDIIDGYVWTQMEMNYALIVCTAFCLAPFMRAISVTYGNAGEVTLGTSSANSRSAKYAKDRSKQSQSYALQSIENAEEARYGNRRSQPSQATFVPDLSGGLATATAYDGGSRTDRDSVASTESTKMIIKKNVEYTVTHERL</sequence>
<feature type="transmembrane region" description="Helical" evidence="1">
    <location>
        <begin position="131"/>
        <end position="152"/>
    </location>
</feature>
<name>A0A317X2B2_9EURO</name>
<evidence type="ECO:0000259" key="2">
    <source>
        <dbReference type="Pfam" id="PF20684"/>
    </source>
</evidence>
<evidence type="ECO:0000313" key="3">
    <source>
        <dbReference type="EMBL" id="PWY92693.1"/>
    </source>
</evidence>
<dbReference type="PANTHER" id="PTHR39614:SF2">
    <property type="entry name" value="INTEGRAL MEMBRANE PROTEIN"/>
    <property type="match status" value="1"/>
</dbReference>
<keyword evidence="1" id="KW-1133">Transmembrane helix</keyword>
<feature type="transmembrane region" description="Helical" evidence="1">
    <location>
        <begin position="176"/>
        <end position="195"/>
    </location>
</feature>
<dbReference type="PANTHER" id="PTHR39614">
    <property type="entry name" value="INTEGRAL MEMBRANE PROTEIN"/>
    <property type="match status" value="1"/>
</dbReference>
<comment type="caution">
    <text evidence="3">The sequence shown here is derived from an EMBL/GenBank/DDBJ whole genome shotgun (WGS) entry which is preliminary data.</text>
</comment>
<feature type="transmembrane region" description="Helical" evidence="1">
    <location>
        <begin position="102"/>
        <end position="119"/>
    </location>
</feature>
<keyword evidence="1" id="KW-0472">Membrane</keyword>
<dbReference type="RefSeq" id="XP_025404432.1">
    <property type="nucleotide sequence ID" value="XM_025546261.1"/>
</dbReference>
<proteinExistence type="predicted"/>
<feature type="transmembrane region" description="Helical" evidence="1">
    <location>
        <begin position="53"/>
        <end position="71"/>
    </location>
</feature>
<keyword evidence="4" id="KW-1185">Reference proteome</keyword>
<dbReference type="Proteomes" id="UP000247233">
    <property type="component" value="Unassembled WGS sequence"/>
</dbReference>
<dbReference type="GeneID" id="37068498"/>
<dbReference type="OrthoDB" id="3918601at2759"/>
<dbReference type="STRING" id="1448321.A0A317X2B2"/>
<accession>A0A317X2B2</accession>
<protein>
    <recommendedName>
        <fullName evidence="2">Rhodopsin domain-containing protein</fullName>
    </recommendedName>
</protein>
<dbReference type="EMBL" id="MSFL01000001">
    <property type="protein sequence ID" value="PWY92693.1"/>
    <property type="molecule type" value="Genomic_DNA"/>
</dbReference>
<feature type="transmembrane region" description="Helical" evidence="1">
    <location>
        <begin position="17"/>
        <end position="41"/>
    </location>
</feature>
<feature type="transmembrane region" description="Helical" evidence="1">
    <location>
        <begin position="207"/>
        <end position="228"/>
    </location>
</feature>